<dbReference type="Pfam" id="PF00254">
    <property type="entry name" value="FKBP_C"/>
    <property type="match status" value="1"/>
</dbReference>
<evidence type="ECO:0000256" key="5">
    <source>
        <dbReference type="PROSITE-ProRule" id="PRU00339"/>
    </source>
</evidence>
<dbReference type="Proteomes" id="UP000727407">
    <property type="component" value="Unassembled WGS sequence"/>
</dbReference>
<evidence type="ECO:0000256" key="1">
    <source>
        <dbReference type="ARBA" id="ARBA00009648"/>
    </source>
</evidence>
<sequence length="303" mass="35051">TPFQRLAQHMQDVLGDGGLLKEVMHEGEGPLVPRDASVYIHFSGFLEYSDQPFESTRNLKFPKMMKLGKDMTVWGLDLGLRTMRRGELSRFLMHPNYSFGERGCPPIIPPWTTVLYEVQVVDYLDSAQVDEFFALFPEEQNLSPLSTLLSVVDTERSFGNRCFNQSRYEDAKHRYKRAMTLLMNREPADEDEGRRLEEASLPFLLNLSLTYFRLERPHKALQFGQRALEISPGNTKALFRCGQACLEMNNYEKAQDYLTTAQAKKPFDTDINNLLRKLAQCYKQDLEKEKHMCSKMFSAFKSD</sequence>
<dbReference type="GO" id="GO:0005737">
    <property type="term" value="C:cytoplasm"/>
    <property type="evidence" value="ECO:0007669"/>
    <property type="project" value="TreeGrafter"/>
</dbReference>
<protein>
    <recommendedName>
        <fullName evidence="4">peptidylprolyl isomerase</fullName>
        <ecNumber evidence="4">5.2.1.8</ecNumber>
    </recommendedName>
</protein>
<dbReference type="SUPFAM" id="SSF54534">
    <property type="entry name" value="FKBP-like"/>
    <property type="match status" value="1"/>
</dbReference>
<evidence type="ECO:0000313" key="8">
    <source>
        <dbReference type="Proteomes" id="UP000727407"/>
    </source>
</evidence>
<dbReference type="InterPro" id="IPR001179">
    <property type="entry name" value="PPIase_FKBP_dom"/>
</dbReference>
<dbReference type="SMART" id="SM00028">
    <property type="entry name" value="TPR"/>
    <property type="match status" value="2"/>
</dbReference>
<dbReference type="GO" id="GO:0034587">
    <property type="term" value="P:piRNA processing"/>
    <property type="evidence" value="ECO:0007669"/>
    <property type="project" value="TreeGrafter"/>
</dbReference>
<keyword evidence="4" id="KW-0697">Rotamase</keyword>
<dbReference type="GO" id="GO:0003755">
    <property type="term" value="F:peptidyl-prolyl cis-trans isomerase activity"/>
    <property type="evidence" value="ECO:0007669"/>
    <property type="project" value="UniProtKB-KW"/>
</dbReference>
<keyword evidence="3 5" id="KW-0802">TPR repeat</keyword>
<accession>A0A8J4TIC7</accession>
<evidence type="ECO:0000259" key="6">
    <source>
        <dbReference type="PROSITE" id="PS50059"/>
    </source>
</evidence>
<feature type="non-terminal residue" evidence="7">
    <location>
        <position position="303"/>
    </location>
</feature>
<dbReference type="InterPro" id="IPR011990">
    <property type="entry name" value="TPR-like_helical_dom_sf"/>
</dbReference>
<dbReference type="EMBL" id="QNUK01000613">
    <property type="protein sequence ID" value="KAF5891118.1"/>
    <property type="molecule type" value="Genomic_DNA"/>
</dbReference>
<keyword evidence="2" id="KW-0677">Repeat</keyword>
<dbReference type="Gene3D" id="3.10.50.40">
    <property type="match status" value="1"/>
</dbReference>
<dbReference type="GO" id="GO:0051879">
    <property type="term" value="F:Hsp90 protein binding"/>
    <property type="evidence" value="ECO:0007669"/>
    <property type="project" value="TreeGrafter"/>
</dbReference>
<dbReference type="OrthoDB" id="8116123at2759"/>
<comment type="caution">
    <text evidence="7">The sequence shown here is derived from an EMBL/GenBank/DDBJ whole genome shotgun (WGS) entry which is preliminary data.</text>
</comment>
<keyword evidence="8" id="KW-1185">Reference proteome</keyword>
<keyword evidence="4 7" id="KW-0413">Isomerase</keyword>
<dbReference type="SUPFAM" id="SSF48452">
    <property type="entry name" value="TPR-like"/>
    <property type="match status" value="1"/>
</dbReference>
<dbReference type="AlphaFoldDB" id="A0A8J4TIC7"/>
<gene>
    <name evidence="7" type="primary">fkbp6</name>
    <name evidence="7" type="ORF">DAT39_019174</name>
</gene>
<evidence type="ECO:0000313" key="7">
    <source>
        <dbReference type="EMBL" id="KAF5891118.1"/>
    </source>
</evidence>
<dbReference type="InterPro" id="IPR042282">
    <property type="entry name" value="FKBP6/shu"/>
</dbReference>
<name>A0A8J4TIC7_CLAMG</name>
<organism evidence="7 8">
    <name type="scientific">Clarias magur</name>
    <name type="common">Asian catfish</name>
    <name type="synonym">Macropteronotus magur</name>
    <dbReference type="NCBI Taxonomy" id="1594786"/>
    <lineage>
        <taxon>Eukaryota</taxon>
        <taxon>Metazoa</taxon>
        <taxon>Chordata</taxon>
        <taxon>Craniata</taxon>
        <taxon>Vertebrata</taxon>
        <taxon>Euteleostomi</taxon>
        <taxon>Actinopterygii</taxon>
        <taxon>Neopterygii</taxon>
        <taxon>Teleostei</taxon>
        <taxon>Ostariophysi</taxon>
        <taxon>Siluriformes</taxon>
        <taxon>Clariidae</taxon>
        <taxon>Clarias</taxon>
    </lineage>
</organism>
<evidence type="ECO:0000256" key="4">
    <source>
        <dbReference type="PROSITE-ProRule" id="PRU00277"/>
    </source>
</evidence>
<dbReference type="InterPro" id="IPR019734">
    <property type="entry name" value="TPR_rpt"/>
</dbReference>
<proteinExistence type="inferred from homology"/>
<comment type="similarity">
    <text evidence="1">Belongs to the FKBP6 family.</text>
</comment>
<dbReference type="GO" id="GO:0007283">
    <property type="term" value="P:spermatogenesis"/>
    <property type="evidence" value="ECO:0007669"/>
    <property type="project" value="TreeGrafter"/>
</dbReference>
<feature type="non-terminal residue" evidence="7">
    <location>
        <position position="1"/>
    </location>
</feature>
<dbReference type="PROSITE" id="PS50005">
    <property type="entry name" value="TPR"/>
    <property type="match status" value="1"/>
</dbReference>
<feature type="domain" description="PPIase FKBP-type" evidence="6">
    <location>
        <begin position="35"/>
        <end position="124"/>
    </location>
</feature>
<dbReference type="Pfam" id="PF14559">
    <property type="entry name" value="TPR_19"/>
    <property type="match status" value="1"/>
</dbReference>
<dbReference type="Gene3D" id="1.25.40.10">
    <property type="entry name" value="Tetratricopeptide repeat domain"/>
    <property type="match status" value="1"/>
</dbReference>
<evidence type="ECO:0000256" key="3">
    <source>
        <dbReference type="ARBA" id="ARBA00022803"/>
    </source>
</evidence>
<dbReference type="PANTHER" id="PTHR46674">
    <property type="entry name" value="INACTIVE PEPTIDYL-PROLYL CIS-TRANS ISOMERASE FKBP6"/>
    <property type="match status" value="1"/>
</dbReference>
<dbReference type="PANTHER" id="PTHR46674:SF1">
    <property type="entry name" value="INACTIVE PEPTIDYL-PROLYL CIS-TRANS ISOMERASE FKBP6"/>
    <property type="match status" value="1"/>
</dbReference>
<feature type="repeat" description="TPR" evidence="5">
    <location>
        <begin position="201"/>
        <end position="234"/>
    </location>
</feature>
<dbReference type="EC" id="5.2.1.8" evidence="4"/>
<reference evidence="7" key="1">
    <citation type="submission" date="2020-07" db="EMBL/GenBank/DDBJ databases">
        <title>Clarias magur genome sequencing, assembly and annotation.</title>
        <authorList>
            <person name="Kushwaha B."/>
            <person name="Kumar R."/>
            <person name="Das P."/>
            <person name="Joshi C.G."/>
            <person name="Kumar D."/>
            <person name="Nagpure N.S."/>
            <person name="Pandey M."/>
            <person name="Agarwal S."/>
            <person name="Srivastava S."/>
            <person name="Singh M."/>
            <person name="Sahoo L."/>
            <person name="Jayasankar P."/>
            <person name="Meher P.K."/>
            <person name="Koringa P.G."/>
            <person name="Iquebal M.A."/>
            <person name="Das S.P."/>
            <person name="Bit A."/>
            <person name="Patnaik S."/>
            <person name="Patel N."/>
            <person name="Shah T.M."/>
            <person name="Hinsu A."/>
            <person name="Jena J.K."/>
        </authorList>
    </citation>
    <scope>NUCLEOTIDE SEQUENCE</scope>
    <source>
        <strain evidence="7">CIFAMagur01</strain>
        <tissue evidence="7">Testis</tissue>
    </source>
</reference>
<dbReference type="InterPro" id="IPR046357">
    <property type="entry name" value="PPIase_dom_sf"/>
</dbReference>
<dbReference type="PROSITE" id="PS50059">
    <property type="entry name" value="FKBP_PPIASE"/>
    <property type="match status" value="1"/>
</dbReference>
<comment type="catalytic activity">
    <reaction evidence="4">
        <text>[protein]-peptidylproline (omega=180) = [protein]-peptidylproline (omega=0)</text>
        <dbReference type="Rhea" id="RHEA:16237"/>
        <dbReference type="Rhea" id="RHEA-COMP:10747"/>
        <dbReference type="Rhea" id="RHEA-COMP:10748"/>
        <dbReference type="ChEBI" id="CHEBI:83833"/>
        <dbReference type="ChEBI" id="CHEBI:83834"/>
        <dbReference type="EC" id="5.2.1.8"/>
    </reaction>
</comment>
<evidence type="ECO:0000256" key="2">
    <source>
        <dbReference type="ARBA" id="ARBA00022737"/>
    </source>
</evidence>